<comment type="caution">
    <text evidence="1">The sequence shown here is derived from an EMBL/GenBank/DDBJ whole genome shotgun (WGS) entry which is preliminary data.</text>
</comment>
<dbReference type="EMBL" id="BOMB01000024">
    <property type="protein sequence ID" value="GID13550.1"/>
    <property type="molecule type" value="Genomic_DNA"/>
</dbReference>
<gene>
    <name evidence="1" type="ORF">Aru02nite_44390</name>
</gene>
<evidence type="ECO:0000313" key="1">
    <source>
        <dbReference type="EMBL" id="GID13550.1"/>
    </source>
</evidence>
<evidence type="ECO:0000313" key="2">
    <source>
        <dbReference type="Proteomes" id="UP000612808"/>
    </source>
</evidence>
<dbReference type="RefSeq" id="WP_203660668.1">
    <property type="nucleotide sequence ID" value="NZ_BAAAZM010000011.1"/>
</dbReference>
<reference evidence="1" key="1">
    <citation type="submission" date="2021-01" db="EMBL/GenBank/DDBJ databases">
        <title>Whole genome shotgun sequence of Actinocatenispora rupis NBRC 107355.</title>
        <authorList>
            <person name="Komaki H."/>
            <person name="Tamura T."/>
        </authorList>
    </citation>
    <scope>NUCLEOTIDE SEQUENCE</scope>
    <source>
        <strain evidence="1">NBRC 107355</strain>
    </source>
</reference>
<sequence>MGEYVDVVGGAERLSLKATGYRDHLTSLHGDIMSKVAKVMDHEKWGEPDEFTTTFRGGDKGYDAARNLLFGSGHDKGALTMMAKNADALLEVYANAMMNYADQDTEGGRAIHSVHTETKNA</sequence>
<name>A0A8J3NE34_9ACTN</name>
<organism evidence="1 2">
    <name type="scientific">Actinocatenispora rupis</name>
    <dbReference type="NCBI Taxonomy" id="519421"/>
    <lineage>
        <taxon>Bacteria</taxon>
        <taxon>Bacillati</taxon>
        <taxon>Actinomycetota</taxon>
        <taxon>Actinomycetes</taxon>
        <taxon>Micromonosporales</taxon>
        <taxon>Micromonosporaceae</taxon>
        <taxon>Actinocatenispora</taxon>
    </lineage>
</organism>
<proteinExistence type="predicted"/>
<dbReference type="AlphaFoldDB" id="A0A8J3NE34"/>
<protein>
    <submittedName>
        <fullName evidence="1">Uncharacterized protein</fullName>
    </submittedName>
</protein>
<accession>A0A8J3NE34</accession>
<dbReference type="Proteomes" id="UP000612808">
    <property type="component" value="Unassembled WGS sequence"/>
</dbReference>
<keyword evidence="2" id="KW-1185">Reference proteome</keyword>